<gene>
    <name evidence="1" type="ORF">AVDCRST_MAG21-744</name>
</gene>
<dbReference type="EMBL" id="CADCUL010000088">
    <property type="protein sequence ID" value="CAA9370855.1"/>
    <property type="molecule type" value="Genomic_DNA"/>
</dbReference>
<evidence type="ECO:0000313" key="1">
    <source>
        <dbReference type="EMBL" id="CAA9370855.1"/>
    </source>
</evidence>
<organism evidence="1">
    <name type="scientific">uncultured Nocardioidaceae bacterium</name>
    <dbReference type="NCBI Taxonomy" id="253824"/>
    <lineage>
        <taxon>Bacteria</taxon>
        <taxon>Bacillati</taxon>
        <taxon>Actinomycetota</taxon>
        <taxon>Actinomycetes</taxon>
        <taxon>Propionibacteriales</taxon>
        <taxon>Nocardioidaceae</taxon>
        <taxon>environmental samples</taxon>
    </lineage>
</organism>
<accession>A0A6J4MW70</accession>
<protein>
    <submittedName>
        <fullName evidence="1">Uncharacterized protein</fullName>
    </submittedName>
</protein>
<reference evidence="1" key="1">
    <citation type="submission" date="2020-02" db="EMBL/GenBank/DDBJ databases">
        <authorList>
            <person name="Meier V. D."/>
        </authorList>
    </citation>
    <scope>NUCLEOTIDE SEQUENCE</scope>
    <source>
        <strain evidence="1">AVDCRST_MAG21</strain>
    </source>
</reference>
<sequence length="245" mass="25594">MSALPRSARLACWFNAWTSGAVSLDEAPAAVMCDDAAHDVLGLASEPMPLLLAFGELRKRGGRLASVALPVPGDLVGLGGPAPFNVDALDVGEAVIVWGAGVGLLPEVVGRGVFWTCVPADPPRALLDLADAEQLLRHALLRAGDRLVTLDVARWRPEVAEALSTLRGAPEVPLPAGHSPRAARVTALAQRCLTMAQLALDDDGASVSLTQSRARRDVLVELDSAARQALAAACSFGVDAHQRAR</sequence>
<name>A0A6J4MW70_9ACTN</name>
<proteinExistence type="predicted"/>
<dbReference type="AlphaFoldDB" id="A0A6J4MW70"/>